<sequence>MPFQVAGHLGVISGGPDIAGETSKLRECYAQTLHHEPKSDALAIQKRCFAENGSSSNILFKSTYEKMGLQLTDLAPYTQVIYGFFGQGIRPMGYIRLPLPIGENPTTGMLMAQFILSKVLSAFNAIIGCLALYNLKVVTFIDHLCLKFPTRHWLGCLRGHQQSTCHYYNLALCKAKKEKMSAKSSEPSKGQ</sequence>
<evidence type="ECO:0000313" key="2">
    <source>
        <dbReference type="Proteomes" id="UP000596661"/>
    </source>
</evidence>
<protein>
    <submittedName>
        <fullName evidence="1">Uncharacterized protein</fullName>
    </submittedName>
</protein>
<organism evidence="1 2">
    <name type="scientific">Cannabis sativa</name>
    <name type="common">Hemp</name>
    <name type="synonym">Marijuana</name>
    <dbReference type="NCBI Taxonomy" id="3483"/>
    <lineage>
        <taxon>Eukaryota</taxon>
        <taxon>Viridiplantae</taxon>
        <taxon>Streptophyta</taxon>
        <taxon>Embryophyta</taxon>
        <taxon>Tracheophyta</taxon>
        <taxon>Spermatophyta</taxon>
        <taxon>Magnoliopsida</taxon>
        <taxon>eudicotyledons</taxon>
        <taxon>Gunneridae</taxon>
        <taxon>Pentapetalae</taxon>
        <taxon>rosids</taxon>
        <taxon>fabids</taxon>
        <taxon>Rosales</taxon>
        <taxon>Cannabaceae</taxon>
        <taxon>Cannabis</taxon>
    </lineage>
</organism>
<reference evidence="1" key="1">
    <citation type="submission" date="2018-11" db="EMBL/GenBank/DDBJ databases">
        <authorList>
            <person name="Grassa J C."/>
        </authorList>
    </citation>
    <scope>NUCLEOTIDE SEQUENCE [LARGE SCALE GENOMIC DNA]</scope>
</reference>
<proteinExistence type="predicted"/>
<dbReference type="PANTHER" id="PTHR33240">
    <property type="entry name" value="OS08G0508500 PROTEIN"/>
    <property type="match status" value="1"/>
</dbReference>
<dbReference type="EnsemblPlants" id="evm.model.09.1190">
    <property type="protein sequence ID" value="cds.evm.model.09.1190"/>
    <property type="gene ID" value="evm.TU.09.1190"/>
</dbReference>
<name>A0A803QDN1_CANSA</name>
<dbReference type="Gramene" id="evm.model.09.1190">
    <property type="protein sequence ID" value="cds.evm.model.09.1190"/>
    <property type="gene ID" value="evm.TU.09.1190"/>
</dbReference>
<dbReference type="EMBL" id="UZAU01000755">
    <property type="status" value="NOT_ANNOTATED_CDS"/>
    <property type="molecule type" value="Genomic_DNA"/>
</dbReference>
<dbReference type="PANTHER" id="PTHR33240:SF15">
    <property type="entry name" value="GAG-PRO-LIKE PROTEIN"/>
    <property type="match status" value="1"/>
</dbReference>
<dbReference type="Proteomes" id="UP000596661">
    <property type="component" value="Chromosome 9"/>
</dbReference>
<reference evidence="1" key="2">
    <citation type="submission" date="2021-03" db="UniProtKB">
        <authorList>
            <consortium name="EnsemblPlants"/>
        </authorList>
    </citation>
    <scope>IDENTIFICATION</scope>
</reference>
<keyword evidence="2" id="KW-1185">Reference proteome</keyword>
<dbReference type="AlphaFoldDB" id="A0A803QDN1"/>
<accession>A0A803QDN1</accession>
<evidence type="ECO:0000313" key="1">
    <source>
        <dbReference type="EnsemblPlants" id="cds.evm.model.09.1190"/>
    </source>
</evidence>